<reference evidence="2 3" key="1">
    <citation type="submission" date="2014-04" db="EMBL/GenBank/DDBJ databases">
        <authorList>
            <consortium name="DOE Joint Genome Institute"/>
            <person name="Kuo A."/>
            <person name="Ruytinx J."/>
            <person name="Rineau F."/>
            <person name="Colpaert J."/>
            <person name="Kohler A."/>
            <person name="Nagy L.G."/>
            <person name="Floudas D."/>
            <person name="Copeland A."/>
            <person name="Barry K.W."/>
            <person name="Cichocki N."/>
            <person name="Veneault-Fourrey C."/>
            <person name="LaButti K."/>
            <person name="Lindquist E.A."/>
            <person name="Lipzen A."/>
            <person name="Lundell T."/>
            <person name="Morin E."/>
            <person name="Murat C."/>
            <person name="Sun H."/>
            <person name="Tunlid A."/>
            <person name="Henrissat B."/>
            <person name="Grigoriev I.V."/>
            <person name="Hibbett D.S."/>
            <person name="Martin F."/>
            <person name="Nordberg H.P."/>
            <person name="Cantor M.N."/>
            <person name="Hua S.X."/>
        </authorList>
    </citation>
    <scope>NUCLEOTIDE SEQUENCE [LARGE SCALE GENOMIC DNA]</scope>
    <source>
        <strain evidence="2 3">UH-Slu-Lm8-n1</strain>
    </source>
</reference>
<organism evidence="2 3">
    <name type="scientific">Suillus luteus UH-Slu-Lm8-n1</name>
    <dbReference type="NCBI Taxonomy" id="930992"/>
    <lineage>
        <taxon>Eukaryota</taxon>
        <taxon>Fungi</taxon>
        <taxon>Dikarya</taxon>
        <taxon>Basidiomycota</taxon>
        <taxon>Agaricomycotina</taxon>
        <taxon>Agaricomycetes</taxon>
        <taxon>Agaricomycetidae</taxon>
        <taxon>Boletales</taxon>
        <taxon>Suillineae</taxon>
        <taxon>Suillaceae</taxon>
        <taxon>Suillus</taxon>
    </lineage>
</organism>
<reference evidence="3" key="2">
    <citation type="submission" date="2015-01" db="EMBL/GenBank/DDBJ databases">
        <title>Evolutionary Origins and Diversification of the Mycorrhizal Mutualists.</title>
        <authorList>
            <consortium name="DOE Joint Genome Institute"/>
            <consortium name="Mycorrhizal Genomics Consortium"/>
            <person name="Kohler A."/>
            <person name="Kuo A."/>
            <person name="Nagy L.G."/>
            <person name="Floudas D."/>
            <person name="Copeland A."/>
            <person name="Barry K.W."/>
            <person name="Cichocki N."/>
            <person name="Veneault-Fourrey C."/>
            <person name="LaButti K."/>
            <person name="Lindquist E.A."/>
            <person name="Lipzen A."/>
            <person name="Lundell T."/>
            <person name="Morin E."/>
            <person name="Murat C."/>
            <person name="Riley R."/>
            <person name="Ohm R."/>
            <person name="Sun H."/>
            <person name="Tunlid A."/>
            <person name="Henrissat B."/>
            <person name="Grigoriev I.V."/>
            <person name="Hibbett D.S."/>
            <person name="Martin F."/>
        </authorList>
    </citation>
    <scope>NUCLEOTIDE SEQUENCE [LARGE SCALE GENOMIC DNA]</scope>
    <source>
        <strain evidence="3">UH-Slu-Lm8-n1</strain>
    </source>
</reference>
<evidence type="ECO:0000313" key="3">
    <source>
        <dbReference type="Proteomes" id="UP000054485"/>
    </source>
</evidence>
<dbReference type="EMBL" id="KN836480">
    <property type="protein sequence ID" value="KIK31990.1"/>
    <property type="molecule type" value="Genomic_DNA"/>
</dbReference>
<keyword evidence="3" id="KW-1185">Reference proteome</keyword>
<proteinExistence type="predicted"/>
<feature type="region of interest" description="Disordered" evidence="1">
    <location>
        <begin position="374"/>
        <end position="410"/>
    </location>
</feature>
<evidence type="ECO:0000313" key="2">
    <source>
        <dbReference type="EMBL" id="KIK31990.1"/>
    </source>
</evidence>
<dbReference type="Proteomes" id="UP000054485">
    <property type="component" value="Unassembled WGS sequence"/>
</dbReference>
<dbReference type="OrthoDB" id="2680122at2759"/>
<protein>
    <submittedName>
        <fullName evidence="2">Uncharacterized protein</fullName>
    </submittedName>
</protein>
<sequence length="446" mass="50965">MSMSQTAIFSHEQRQMLKSFIPTFNTAKNGSVDELERFWDRVETQFFAAWPERAVHYPEMPMIEELSHLGQALVNHAIKLRCEKKWTEEQEEFLKGYLPEFRTRTVSKKYKDFWSEVGIKFFERWPERTTTFGNLPESELTPEQSTALAKAVAERRKQITNWFRWQTNPSRLGRTSGIRGVLKFDTVLAGGVEMKGTRAPQKMDIYSNKFYSKKIKHVADEAIRAQSVTERGPKLNKRRDVIRQMYAKESDEVKAKIEKKYAKTKARYAKARRNLKNGKSSKIDDATKIKAIRELGPMLDRILQYLAHITGGWKFSVLMGGHDPSTGEVSVFNYHVGELESGAQFDQAFGDFNSVQSAFLSFVKDAIVFESMLPQEADNESDSDVEGDDDSFSSSEDDGDGGEPERSWQESDLYTMHSDGFLTDGVCDALVMVNTRSTDLFASGRY</sequence>
<name>A0A0C9Z3P3_9AGAM</name>
<feature type="compositionally biased region" description="Acidic residues" evidence="1">
    <location>
        <begin position="377"/>
        <end position="402"/>
    </location>
</feature>
<gene>
    <name evidence="2" type="ORF">CY34DRAFT_19382</name>
</gene>
<dbReference type="AlphaFoldDB" id="A0A0C9Z3P3"/>
<dbReference type="HOGENOM" id="CLU_614197_0_0_1"/>
<dbReference type="STRING" id="930992.A0A0C9Z3P3"/>
<dbReference type="InParanoid" id="A0A0C9Z3P3"/>
<accession>A0A0C9Z3P3</accession>
<evidence type="ECO:0000256" key="1">
    <source>
        <dbReference type="SAM" id="MobiDB-lite"/>
    </source>
</evidence>